<evidence type="ECO:0000256" key="2">
    <source>
        <dbReference type="ARBA" id="ARBA00007894"/>
    </source>
</evidence>
<dbReference type="HAMAP" id="MF_00022">
    <property type="entry name" value="Glu_tRNA_synth_type1"/>
    <property type="match status" value="1"/>
</dbReference>
<evidence type="ECO:0000313" key="14">
    <source>
        <dbReference type="Proteomes" id="UP000254601"/>
    </source>
</evidence>
<dbReference type="InterPro" id="IPR045462">
    <property type="entry name" value="aa-tRNA-synth_I_cd-bd"/>
</dbReference>
<dbReference type="GO" id="GO:0006424">
    <property type="term" value="P:glutamyl-tRNA aminoacylation"/>
    <property type="evidence" value="ECO:0007669"/>
    <property type="project" value="UniProtKB-UniRule"/>
</dbReference>
<dbReference type="GO" id="GO:0004818">
    <property type="term" value="F:glutamate-tRNA ligase activity"/>
    <property type="evidence" value="ECO:0007669"/>
    <property type="project" value="UniProtKB-UniRule"/>
</dbReference>
<dbReference type="Gene3D" id="3.40.50.620">
    <property type="entry name" value="HUPs"/>
    <property type="match status" value="1"/>
</dbReference>
<dbReference type="Pfam" id="PF00749">
    <property type="entry name" value="tRNA-synt_1c"/>
    <property type="match status" value="1"/>
</dbReference>
<dbReference type="OrthoDB" id="9807503at2"/>
<evidence type="ECO:0000256" key="1">
    <source>
        <dbReference type="ARBA" id="ARBA00004496"/>
    </source>
</evidence>
<dbReference type="PRINTS" id="PR00987">
    <property type="entry name" value="TRNASYNTHGLU"/>
</dbReference>
<comment type="caution">
    <text evidence="10">Lacks conserved residue(s) required for the propagation of feature annotation.</text>
</comment>
<name>A0A380MK76_9GAMM</name>
<dbReference type="Proteomes" id="UP000254601">
    <property type="component" value="Unassembled WGS sequence"/>
</dbReference>
<feature type="short sequence motif" description="'KMSKS' region" evidence="10">
    <location>
        <begin position="235"/>
        <end position="239"/>
    </location>
</feature>
<dbReference type="InterPro" id="IPR004527">
    <property type="entry name" value="Glu-tRNA-ligase_bac/mito"/>
</dbReference>
<dbReference type="NCBIfam" id="NF004314">
    <property type="entry name" value="PRK05710.1-3"/>
    <property type="match status" value="1"/>
</dbReference>
<proteinExistence type="inferred from homology"/>
<dbReference type="EMBL" id="UHIC01000001">
    <property type="protein sequence ID" value="SUO93045.1"/>
    <property type="molecule type" value="Genomic_DNA"/>
</dbReference>
<keyword evidence="4 10" id="KW-0963">Cytoplasm</keyword>
<dbReference type="NCBIfam" id="TIGR00464">
    <property type="entry name" value="gltX_bact"/>
    <property type="match status" value="1"/>
</dbReference>
<dbReference type="InterPro" id="IPR020058">
    <property type="entry name" value="Glu/Gln-tRNA-synth_Ib_cat-dom"/>
</dbReference>
<dbReference type="PANTHER" id="PTHR43311">
    <property type="entry name" value="GLUTAMATE--TRNA LIGASE"/>
    <property type="match status" value="1"/>
</dbReference>
<evidence type="ECO:0000256" key="7">
    <source>
        <dbReference type="ARBA" id="ARBA00022840"/>
    </source>
</evidence>
<dbReference type="GO" id="GO:0005829">
    <property type="term" value="C:cytosol"/>
    <property type="evidence" value="ECO:0007669"/>
    <property type="project" value="TreeGrafter"/>
</dbReference>
<protein>
    <recommendedName>
        <fullName evidence="10">Glutamate--tRNA ligase</fullName>
        <ecNumber evidence="10">6.1.1.17</ecNumber>
    </recommendedName>
    <alternativeName>
        <fullName evidence="10">Glutamyl-tRNA synthetase</fullName>
        <shortName evidence="10">GluRS</shortName>
    </alternativeName>
</protein>
<dbReference type="InterPro" id="IPR033910">
    <property type="entry name" value="GluRS_core"/>
</dbReference>
<dbReference type="EC" id="6.1.1.17" evidence="10"/>
<dbReference type="RefSeq" id="WP_072575983.1">
    <property type="nucleotide sequence ID" value="NZ_LWHB01000040.1"/>
</dbReference>
<evidence type="ECO:0000256" key="6">
    <source>
        <dbReference type="ARBA" id="ARBA00022741"/>
    </source>
</evidence>
<dbReference type="SUPFAM" id="SSF52374">
    <property type="entry name" value="Nucleotidylyl transferase"/>
    <property type="match status" value="1"/>
</dbReference>
<keyword evidence="14" id="KW-1185">Reference proteome</keyword>
<organism evidence="13 14">
    <name type="scientific">Suttonella ornithocola</name>
    <dbReference type="NCBI Taxonomy" id="279832"/>
    <lineage>
        <taxon>Bacteria</taxon>
        <taxon>Pseudomonadati</taxon>
        <taxon>Pseudomonadota</taxon>
        <taxon>Gammaproteobacteria</taxon>
        <taxon>Cardiobacteriales</taxon>
        <taxon>Cardiobacteriaceae</taxon>
        <taxon>Suttonella</taxon>
    </lineage>
</organism>
<evidence type="ECO:0000256" key="10">
    <source>
        <dbReference type="HAMAP-Rule" id="MF_00022"/>
    </source>
</evidence>
<evidence type="ECO:0000256" key="3">
    <source>
        <dbReference type="ARBA" id="ARBA00011245"/>
    </source>
</evidence>
<keyword evidence="5 10" id="KW-0436">Ligase</keyword>
<dbReference type="InterPro" id="IPR049940">
    <property type="entry name" value="GluQ/Sye"/>
</dbReference>
<dbReference type="PROSITE" id="PS00178">
    <property type="entry name" value="AA_TRNA_LIGASE_I"/>
    <property type="match status" value="1"/>
</dbReference>
<keyword evidence="8 10" id="KW-0648">Protein biosynthesis</keyword>
<evidence type="ECO:0000259" key="12">
    <source>
        <dbReference type="Pfam" id="PF19269"/>
    </source>
</evidence>
<comment type="catalytic activity">
    <reaction evidence="10">
        <text>tRNA(Glu) + L-glutamate + ATP = L-glutamyl-tRNA(Glu) + AMP + diphosphate</text>
        <dbReference type="Rhea" id="RHEA:23540"/>
        <dbReference type="Rhea" id="RHEA-COMP:9663"/>
        <dbReference type="Rhea" id="RHEA-COMP:9680"/>
        <dbReference type="ChEBI" id="CHEBI:29985"/>
        <dbReference type="ChEBI" id="CHEBI:30616"/>
        <dbReference type="ChEBI" id="CHEBI:33019"/>
        <dbReference type="ChEBI" id="CHEBI:78442"/>
        <dbReference type="ChEBI" id="CHEBI:78520"/>
        <dbReference type="ChEBI" id="CHEBI:456215"/>
        <dbReference type="EC" id="6.1.1.17"/>
    </reaction>
</comment>
<dbReference type="SUPFAM" id="SSF48163">
    <property type="entry name" value="An anticodon-binding domain of class I aminoacyl-tRNA synthetases"/>
    <property type="match status" value="1"/>
</dbReference>
<dbReference type="InterPro" id="IPR001412">
    <property type="entry name" value="aa-tRNA-synth_I_CS"/>
</dbReference>
<comment type="subunit">
    <text evidence="3 10">Monomer.</text>
</comment>
<dbReference type="PANTHER" id="PTHR43311:SF2">
    <property type="entry name" value="GLUTAMATE--TRNA LIGASE, MITOCHONDRIAL-RELATED"/>
    <property type="match status" value="1"/>
</dbReference>
<dbReference type="InterPro" id="IPR008925">
    <property type="entry name" value="aa_tRNA-synth_I_cd-bd_sf"/>
</dbReference>
<dbReference type="GO" id="GO:0000049">
    <property type="term" value="F:tRNA binding"/>
    <property type="evidence" value="ECO:0007669"/>
    <property type="project" value="InterPro"/>
</dbReference>
<gene>
    <name evidence="10 13" type="primary">gltX</name>
    <name evidence="13" type="ORF">NCTC13337_00032</name>
</gene>
<feature type="short sequence motif" description="'HIGH' region" evidence="10">
    <location>
        <begin position="8"/>
        <end position="18"/>
    </location>
</feature>
<feature type="binding site" evidence="10">
    <location>
        <position position="238"/>
    </location>
    <ligand>
        <name>ATP</name>
        <dbReference type="ChEBI" id="CHEBI:30616"/>
    </ligand>
</feature>
<dbReference type="InterPro" id="IPR014729">
    <property type="entry name" value="Rossmann-like_a/b/a_fold"/>
</dbReference>
<reference evidence="13 14" key="1">
    <citation type="submission" date="2018-06" db="EMBL/GenBank/DDBJ databases">
        <authorList>
            <consortium name="Pathogen Informatics"/>
            <person name="Doyle S."/>
        </authorList>
    </citation>
    <scope>NUCLEOTIDE SEQUENCE [LARGE SCALE GENOMIC DNA]</scope>
    <source>
        <strain evidence="13 14">NCTC13337</strain>
    </source>
</reference>
<dbReference type="FunFam" id="3.40.50.620:FF:000007">
    <property type="entry name" value="Glutamate--tRNA ligase"/>
    <property type="match status" value="1"/>
</dbReference>
<dbReference type="AlphaFoldDB" id="A0A380MK76"/>
<dbReference type="Gene3D" id="1.10.10.350">
    <property type="match status" value="1"/>
</dbReference>
<keyword evidence="7 10" id="KW-0067">ATP-binding</keyword>
<comment type="similarity">
    <text evidence="2 10">Belongs to the class-I aminoacyl-tRNA synthetase family. Glutamate--tRNA ligase type 1 subfamily.</text>
</comment>
<evidence type="ECO:0000256" key="5">
    <source>
        <dbReference type="ARBA" id="ARBA00022598"/>
    </source>
</evidence>
<sequence length="468" mass="53076">MVITRFAPSPTGDLHIGGVRTALFSWLHAKQHQGEFKLRIEDTDRERSTEASTKVILEGMHWLGLDYQGEVIYQSQRFDIYNRIIDEMLEKGLAYHCWCSAEELEEMREAQKARGEKPRYNGKYRNGGEPVEGINPVVRFKNPLSGSVSWEDKVRGKITIDNSELDDFIIRRSDGTPTYNFCVVVDDAEQGITLVIRGEDHISNTPKQINLYRALNYQEPEFAHVPMILGDDGKRLSKRHGATNVLDYQKEGYLPQAMINYLVRLGWAHGDQEIFSMEELLKYFRIEDVHSAASTFNTEKLRWLNQHYIQKSTVETLAALLPSYIQAIGYQLSESTLKAAIPHYQSRAKTLKEMAENMQWIAQAPTEYPEAAAKKAFKGEQTIEILSELAQKLANLSSYTENSIHQAIEETVNHFEVGFGKVGQPARLALTGGAPSPDLSISFELAGQKASVERLQNAVEYLKTNKEK</sequence>
<evidence type="ECO:0000256" key="9">
    <source>
        <dbReference type="ARBA" id="ARBA00023146"/>
    </source>
</evidence>
<accession>A0A380MK76</accession>
<comment type="subcellular location">
    <subcellularLocation>
        <location evidence="1 10">Cytoplasm</location>
    </subcellularLocation>
</comment>
<dbReference type="InterPro" id="IPR020751">
    <property type="entry name" value="aa-tRNA-synth_I_codon-bd_sub2"/>
</dbReference>
<feature type="domain" description="Aminoacyl-tRNA synthetase class I anticodon-binding" evidence="12">
    <location>
        <begin position="318"/>
        <end position="458"/>
    </location>
</feature>
<evidence type="ECO:0000313" key="13">
    <source>
        <dbReference type="EMBL" id="SUO93045.1"/>
    </source>
</evidence>
<feature type="domain" description="Glutamyl/glutaminyl-tRNA synthetase class Ib catalytic" evidence="11">
    <location>
        <begin position="2"/>
        <end position="303"/>
    </location>
</feature>
<dbReference type="CDD" id="cd00808">
    <property type="entry name" value="GluRS_core"/>
    <property type="match status" value="1"/>
</dbReference>
<dbReference type="Pfam" id="PF19269">
    <property type="entry name" value="Anticodon_2"/>
    <property type="match status" value="1"/>
</dbReference>
<dbReference type="GO" id="GO:0008270">
    <property type="term" value="F:zinc ion binding"/>
    <property type="evidence" value="ECO:0007669"/>
    <property type="project" value="InterPro"/>
</dbReference>
<keyword evidence="6 10" id="KW-0547">Nucleotide-binding</keyword>
<dbReference type="GO" id="GO:0005524">
    <property type="term" value="F:ATP binding"/>
    <property type="evidence" value="ECO:0007669"/>
    <property type="project" value="UniProtKB-UniRule"/>
</dbReference>
<comment type="function">
    <text evidence="10">Catalyzes the attachment of glutamate to tRNA(Glu) in a two-step reaction: glutamate is first activated by ATP to form Glu-AMP and then transferred to the acceptor end of tRNA(Glu).</text>
</comment>
<dbReference type="InterPro" id="IPR000924">
    <property type="entry name" value="Glu/Gln-tRNA-synth"/>
</dbReference>
<evidence type="ECO:0000256" key="8">
    <source>
        <dbReference type="ARBA" id="ARBA00022917"/>
    </source>
</evidence>
<evidence type="ECO:0000256" key="4">
    <source>
        <dbReference type="ARBA" id="ARBA00022490"/>
    </source>
</evidence>
<evidence type="ECO:0000259" key="11">
    <source>
        <dbReference type="Pfam" id="PF00749"/>
    </source>
</evidence>
<keyword evidence="9 10" id="KW-0030">Aminoacyl-tRNA synthetase</keyword>